<gene>
    <name evidence="5" type="ORF">PEVE_00044386</name>
</gene>
<dbReference type="SMART" id="SM00248">
    <property type="entry name" value="ANK"/>
    <property type="match status" value="3"/>
</dbReference>
<dbReference type="PROSITE" id="PS50297">
    <property type="entry name" value="ANK_REP_REGION"/>
    <property type="match status" value="2"/>
</dbReference>
<dbReference type="Gene3D" id="1.25.40.20">
    <property type="entry name" value="Ankyrin repeat-containing domain"/>
    <property type="match status" value="1"/>
</dbReference>
<evidence type="ECO:0000256" key="2">
    <source>
        <dbReference type="ARBA" id="ARBA00023043"/>
    </source>
</evidence>
<dbReference type="PANTHER" id="PTHR24201">
    <property type="entry name" value="ANK_REP_REGION DOMAIN-CONTAINING PROTEIN"/>
    <property type="match status" value="1"/>
</dbReference>
<feature type="repeat" description="ANK" evidence="3">
    <location>
        <begin position="68"/>
        <end position="100"/>
    </location>
</feature>
<feature type="repeat" description="ANK" evidence="3">
    <location>
        <begin position="35"/>
        <end position="67"/>
    </location>
</feature>
<dbReference type="EMBL" id="CALNXI010000939">
    <property type="protein sequence ID" value="CAH3147871.1"/>
    <property type="molecule type" value="Genomic_DNA"/>
</dbReference>
<feature type="compositionally biased region" description="Polar residues" evidence="4">
    <location>
        <begin position="136"/>
        <end position="148"/>
    </location>
</feature>
<dbReference type="Pfam" id="PF13637">
    <property type="entry name" value="Ank_4"/>
    <property type="match status" value="1"/>
</dbReference>
<protein>
    <submittedName>
        <fullName evidence="5">Uncharacterized protein</fullName>
    </submittedName>
</protein>
<keyword evidence="1" id="KW-0677">Repeat</keyword>
<keyword evidence="2 3" id="KW-0040">ANK repeat</keyword>
<dbReference type="Proteomes" id="UP001159427">
    <property type="component" value="Unassembled WGS sequence"/>
</dbReference>
<proteinExistence type="predicted"/>
<reference evidence="5 6" key="1">
    <citation type="submission" date="2022-05" db="EMBL/GenBank/DDBJ databases">
        <authorList>
            <consortium name="Genoscope - CEA"/>
            <person name="William W."/>
        </authorList>
    </citation>
    <scope>NUCLEOTIDE SEQUENCE [LARGE SCALE GENOMIC DNA]</scope>
</reference>
<evidence type="ECO:0000313" key="6">
    <source>
        <dbReference type="Proteomes" id="UP001159427"/>
    </source>
</evidence>
<dbReference type="InterPro" id="IPR050776">
    <property type="entry name" value="Ank_Repeat/CDKN_Inhibitor"/>
</dbReference>
<evidence type="ECO:0000256" key="3">
    <source>
        <dbReference type="PROSITE-ProRule" id="PRU00023"/>
    </source>
</evidence>
<dbReference type="InterPro" id="IPR036770">
    <property type="entry name" value="Ankyrin_rpt-contain_sf"/>
</dbReference>
<organism evidence="5 6">
    <name type="scientific">Porites evermanni</name>
    <dbReference type="NCBI Taxonomy" id="104178"/>
    <lineage>
        <taxon>Eukaryota</taxon>
        <taxon>Metazoa</taxon>
        <taxon>Cnidaria</taxon>
        <taxon>Anthozoa</taxon>
        <taxon>Hexacorallia</taxon>
        <taxon>Scleractinia</taxon>
        <taxon>Fungiina</taxon>
        <taxon>Poritidae</taxon>
        <taxon>Porites</taxon>
    </lineage>
</organism>
<dbReference type="PROSITE" id="PS50088">
    <property type="entry name" value="ANK_REPEAT"/>
    <property type="match status" value="2"/>
</dbReference>
<dbReference type="InterPro" id="IPR002110">
    <property type="entry name" value="Ankyrin_rpt"/>
</dbReference>
<keyword evidence="6" id="KW-1185">Reference proteome</keyword>
<accession>A0ABN8PSM0</accession>
<evidence type="ECO:0000313" key="5">
    <source>
        <dbReference type="EMBL" id="CAH3147871.1"/>
    </source>
</evidence>
<sequence length="197" mass="21782">MTALHEAAAIGDAQALEYLLLSGEENPDGEDWDWGKRTPLHVAAGAGHVGCVEKLLEHGADGEMRMAGGWTPAHCAAECGSLEILQALVANGVSVTKNDNTGDTPKRVAMIYGHKHCMDFIERSEKPTREGETGESETNYLSRANTPSTNLDTMERIETELESEQEEIVIEVQDTEKWPYSEQRERSHNSRVKFLLT</sequence>
<dbReference type="PANTHER" id="PTHR24201:SF15">
    <property type="entry name" value="ANKYRIN REPEAT DOMAIN-CONTAINING PROTEIN 66"/>
    <property type="match status" value="1"/>
</dbReference>
<name>A0ABN8PSM0_9CNID</name>
<dbReference type="SUPFAM" id="SSF48403">
    <property type="entry name" value="Ankyrin repeat"/>
    <property type="match status" value="1"/>
</dbReference>
<comment type="caution">
    <text evidence="5">The sequence shown here is derived from an EMBL/GenBank/DDBJ whole genome shotgun (WGS) entry which is preliminary data.</text>
</comment>
<feature type="region of interest" description="Disordered" evidence="4">
    <location>
        <begin position="124"/>
        <end position="148"/>
    </location>
</feature>
<evidence type="ECO:0000256" key="4">
    <source>
        <dbReference type="SAM" id="MobiDB-lite"/>
    </source>
</evidence>
<dbReference type="Pfam" id="PF00023">
    <property type="entry name" value="Ank"/>
    <property type="match status" value="1"/>
</dbReference>
<evidence type="ECO:0000256" key="1">
    <source>
        <dbReference type="ARBA" id="ARBA00022737"/>
    </source>
</evidence>